<dbReference type="EMBL" id="MCGR01000021">
    <property type="protein sequence ID" value="ORY82362.1"/>
    <property type="molecule type" value="Genomic_DNA"/>
</dbReference>
<protein>
    <submittedName>
        <fullName evidence="1">Uncharacterized protein</fullName>
    </submittedName>
</protein>
<comment type="caution">
    <text evidence="1">The sequence shown here is derived from an EMBL/GenBank/DDBJ whole genome shotgun (WGS) entry which is preliminary data.</text>
</comment>
<evidence type="ECO:0000313" key="1">
    <source>
        <dbReference type="EMBL" id="ORY82362.1"/>
    </source>
</evidence>
<keyword evidence="2" id="KW-1185">Reference proteome</keyword>
<accession>A0A1Y2FEN4</accession>
<name>A0A1Y2FEN4_9BASI</name>
<dbReference type="Proteomes" id="UP000193467">
    <property type="component" value="Unassembled WGS sequence"/>
</dbReference>
<reference evidence="1 2" key="1">
    <citation type="submission" date="2016-07" db="EMBL/GenBank/DDBJ databases">
        <title>Pervasive Adenine N6-methylation of Active Genes in Fungi.</title>
        <authorList>
            <consortium name="DOE Joint Genome Institute"/>
            <person name="Mondo S.J."/>
            <person name="Dannebaum R.O."/>
            <person name="Kuo R.C."/>
            <person name="Labutti K."/>
            <person name="Haridas S."/>
            <person name="Kuo A."/>
            <person name="Salamov A."/>
            <person name="Ahrendt S.R."/>
            <person name="Lipzen A."/>
            <person name="Sullivan W."/>
            <person name="Andreopoulos W.B."/>
            <person name="Clum A."/>
            <person name="Lindquist E."/>
            <person name="Daum C."/>
            <person name="Ramamoorthy G.K."/>
            <person name="Gryganskyi A."/>
            <person name="Culley D."/>
            <person name="Magnuson J.K."/>
            <person name="James T.Y."/>
            <person name="O'Malley M.A."/>
            <person name="Stajich J.E."/>
            <person name="Spatafora J.W."/>
            <person name="Visel A."/>
            <person name="Grigoriev I.V."/>
        </authorList>
    </citation>
    <scope>NUCLEOTIDE SEQUENCE [LARGE SCALE GENOMIC DNA]</scope>
    <source>
        <strain evidence="1 2">62-1032</strain>
    </source>
</reference>
<proteinExistence type="predicted"/>
<gene>
    <name evidence="1" type="ORF">BCR35DRAFT_303763</name>
</gene>
<dbReference type="STRING" id="106004.A0A1Y2FEN4"/>
<dbReference type="InParanoid" id="A0A1Y2FEN4"/>
<sequence length="168" mass="18756">MRGVPYLEPCFTGAIVMGVNDGGWRGGEGDGEGAGEEWTKERKEESWEYRKWVWERCCPGLEFTGELPPRLEGVAYELTESHWQRVMNFSPSPSPTSATAARAYQIVSVEAIIFEKGDSSKELGRLWADMPIVVEEEDREAGLMPTARLVLGLARCSRSRGETGKKKL</sequence>
<dbReference type="AlphaFoldDB" id="A0A1Y2FEN4"/>
<dbReference type="OrthoDB" id="2017317at2759"/>
<feature type="non-terminal residue" evidence="1">
    <location>
        <position position="168"/>
    </location>
</feature>
<evidence type="ECO:0000313" key="2">
    <source>
        <dbReference type="Proteomes" id="UP000193467"/>
    </source>
</evidence>
<organism evidence="1 2">
    <name type="scientific">Leucosporidium creatinivorum</name>
    <dbReference type="NCBI Taxonomy" id="106004"/>
    <lineage>
        <taxon>Eukaryota</taxon>
        <taxon>Fungi</taxon>
        <taxon>Dikarya</taxon>
        <taxon>Basidiomycota</taxon>
        <taxon>Pucciniomycotina</taxon>
        <taxon>Microbotryomycetes</taxon>
        <taxon>Leucosporidiales</taxon>
        <taxon>Leucosporidium</taxon>
    </lineage>
</organism>